<dbReference type="Pfam" id="PF21007">
    <property type="entry name" value="FBF1"/>
    <property type="match status" value="1"/>
</dbReference>
<dbReference type="PANTHER" id="PTHR33689:SF1">
    <property type="entry name" value="FAS-BINDING FACTOR 1"/>
    <property type="match status" value="1"/>
</dbReference>
<dbReference type="GO" id="GO:0097539">
    <property type="term" value="C:ciliary transition fiber"/>
    <property type="evidence" value="ECO:0007669"/>
    <property type="project" value="InterPro"/>
</dbReference>
<feature type="region of interest" description="Disordered" evidence="2">
    <location>
        <begin position="1"/>
        <end position="209"/>
    </location>
</feature>
<gene>
    <name evidence="4" type="ORF">CHIRRI_LOCUS9155</name>
</gene>
<organism evidence="4 5">
    <name type="scientific">Chironomus riparius</name>
    <dbReference type="NCBI Taxonomy" id="315576"/>
    <lineage>
        <taxon>Eukaryota</taxon>
        <taxon>Metazoa</taxon>
        <taxon>Ecdysozoa</taxon>
        <taxon>Arthropoda</taxon>
        <taxon>Hexapoda</taxon>
        <taxon>Insecta</taxon>
        <taxon>Pterygota</taxon>
        <taxon>Neoptera</taxon>
        <taxon>Endopterygota</taxon>
        <taxon>Diptera</taxon>
        <taxon>Nematocera</taxon>
        <taxon>Chironomoidea</taxon>
        <taxon>Chironomidae</taxon>
        <taxon>Chironominae</taxon>
        <taxon>Chironomus</taxon>
    </lineage>
</organism>
<feature type="coiled-coil region" evidence="1">
    <location>
        <begin position="316"/>
        <end position="365"/>
    </location>
</feature>
<proteinExistence type="predicted"/>
<keyword evidence="1" id="KW-0175">Coiled coil</keyword>
<evidence type="ECO:0000256" key="1">
    <source>
        <dbReference type="SAM" id="Coils"/>
    </source>
</evidence>
<feature type="compositionally biased region" description="Low complexity" evidence="2">
    <location>
        <begin position="152"/>
        <end position="165"/>
    </location>
</feature>
<dbReference type="PANTHER" id="PTHR33689">
    <property type="entry name" value="FAS-BINDING FACTOR 1"/>
    <property type="match status" value="1"/>
</dbReference>
<keyword evidence="5" id="KW-1185">Reference proteome</keyword>
<name>A0A9N9WW70_9DIPT</name>
<reference evidence="4" key="1">
    <citation type="submission" date="2022-01" db="EMBL/GenBank/DDBJ databases">
        <authorList>
            <person name="King R."/>
        </authorList>
    </citation>
    <scope>NUCLEOTIDE SEQUENCE</scope>
</reference>
<dbReference type="GO" id="GO:0090162">
    <property type="term" value="P:establishment of epithelial cell polarity"/>
    <property type="evidence" value="ECO:0007669"/>
    <property type="project" value="InterPro"/>
</dbReference>
<feature type="compositionally biased region" description="Basic and acidic residues" evidence="2">
    <location>
        <begin position="34"/>
        <end position="50"/>
    </location>
</feature>
<feature type="compositionally biased region" description="Low complexity" evidence="2">
    <location>
        <begin position="10"/>
        <end position="21"/>
    </location>
</feature>
<feature type="coiled-coil region" evidence="1">
    <location>
        <begin position="407"/>
        <end position="472"/>
    </location>
</feature>
<dbReference type="InterPro" id="IPR033561">
    <property type="entry name" value="FBF1"/>
</dbReference>
<feature type="compositionally biased region" description="Polar residues" evidence="2">
    <location>
        <begin position="127"/>
        <end position="143"/>
    </location>
</feature>
<accession>A0A9N9WW70</accession>
<sequence>MNLDLDDPLGDLLSDGSNDSLFGIEPAKKSTVPKVEKKDEKPKTANKKMEQLFGIAEQPIKTTKADAKNDNLPSSPNKNLPKQQKLQPRAQEHLETKSNDSLSSDLGFDPRKPKKKGNILDELLGISETTSTKTQLPSKSTAASKAPISRQTTSETVSENVTVENPARKPGGRRQSAVAFSDPLGLFGTSEKEKERGKSQPTHAKNTRKSIAVASSEWLFADGNMTGGTSDKSGTFVKMKSSPHIQITSNSEERVEDEPGSSNVTSLESKNTLTTMPSQSTMRNPPQIMESLANETTNTLNSLKQQEFQLMVASQMKTQENVLIEMKNKQQELLKQQESQFNELLRKQIARQSELEEIIKNQQDRINSHIQALIASHAQAPLLDMFTGGGGTDNIPSTTATSANNPLEKIELEGDVKRLEMEKLRLEDLLSNINDNHEKEIIMIEQSYKKRIALMEENLESMERRYKSEIEALETFHSHKIKSISDERENVISNFQSKIKMMEESHQNFIDKLKQSYESDLEMLKRHYEEMMQNIRKSKFMEFAIMEESSSYADMIKRASSHLETASGDIQSLHDVLQEKLGTLERDRDIMLNSREKRLVEQQKLLERTREASEAERQKLLDLVQTLEFKLNAIEQRSDEEQWSLKQKLLAFEVERKSFQKEKDFLRNQITNDQQKVQELKQSQLNEHAKLLKEIEDERLKLQEEKARNEIAKTLNSRNADDSGRSRVEIDAAVKYAEDAAKQSEKERERLIEMQRQLDGKRHEMMDRENALRVKQSELENSIIRTKQREKQAENFLKQTKKTELTLMAKYQSLQKYTMELSERETRIAKEKLDINAEKLELQAQRKKLFDTRCSLCKIGDKANELKGIIKHQQNGINDDDFDNINSVNDERADGESFGTLFKHEMNLMTNFTEDLENVPNLVDMNDDMLDSDLLMLKLDVINSMSR</sequence>
<dbReference type="GO" id="GO:0036064">
    <property type="term" value="C:ciliary basal body"/>
    <property type="evidence" value="ECO:0007669"/>
    <property type="project" value="TreeGrafter"/>
</dbReference>
<reference evidence="4" key="2">
    <citation type="submission" date="2022-10" db="EMBL/GenBank/DDBJ databases">
        <authorList>
            <consortium name="ENA_rothamsted_submissions"/>
            <consortium name="culmorum"/>
            <person name="King R."/>
        </authorList>
    </citation>
    <scope>NUCLEOTIDE SEQUENCE</scope>
</reference>
<feature type="compositionally biased region" description="Polar residues" evidence="2">
    <location>
        <begin position="260"/>
        <end position="284"/>
    </location>
</feature>
<dbReference type="Proteomes" id="UP001153620">
    <property type="component" value="Chromosome 3"/>
</dbReference>
<dbReference type="GO" id="GO:0060271">
    <property type="term" value="P:cilium assembly"/>
    <property type="evidence" value="ECO:0007669"/>
    <property type="project" value="InterPro"/>
</dbReference>
<evidence type="ECO:0000256" key="2">
    <source>
        <dbReference type="SAM" id="MobiDB-lite"/>
    </source>
</evidence>
<feature type="region of interest" description="Disordered" evidence="2">
    <location>
        <begin position="221"/>
        <end position="284"/>
    </location>
</feature>
<dbReference type="OrthoDB" id="8195456at2759"/>
<dbReference type="AlphaFoldDB" id="A0A9N9WW70"/>
<dbReference type="InterPro" id="IPR049390">
    <property type="entry name" value="FBF1_C"/>
</dbReference>
<feature type="domain" description="Fas-binding factor 1 C-terminal" evidence="3">
    <location>
        <begin position="419"/>
        <end position="858"/>
    </location>
</feature>
<evidence type="ECO:0000313" key="4">
    <source>
        <dbReference type="EMBL" id="CAG9806295.1"/>
    </source>
</evidence>
<feature type="coiled-coil region" evidence="1">
    <location>
        <begin position="592"/>
        <end position="764"/>
    </location>
</feature>
<evidence type="ECO:0000313" key="5">
    <source>
        <dbReference type="Proteomes" id="UP001153620"/>
    </source>
</evidence>
<evidence type="ECO:0000259" key="3">
    <source>
        <dbReference type="Pfam" id="PF21007"/>
    </source>
</evidence>
<dbReference type="EMBL" id="OU895879">
    <property type="protein sequence ID" value="CAG9806295.1"/>
    <property type="molecule type" value="Genomic_DNA"/>
</dbReference>
<feature type="compositionally biased region" description="Polar residues" evidence="2">
    <location>
        <begin position="71"/>
        <end position="86"/>
    </location>
</feature>
<protein>
    <recommendedName>
        <fullName evidence="3">Fas-binding factor 1 C-terminal domain-containing protein</fullName>
    </recommendedName>
</protein>
<dbReference type="GO" id="GO:0005814">
    <property type="term" value="C:centriole"/>
    <property type="evidence" value="ECO:0007669"/>
    <property type="project" value="TreeGrafter"/>
</dbReference>